<dbReference type="Proteomes" id="UP001333110">
    <property type="component" value="Unassembled WGS sequence"/>
</dbReference>
<dbReference type="InterPro" id="IPR000477">
    <property type="entry name" value="RT_dom"/>
</dbReference>
<dbReference type="PANTHER" id="PTHR33332">
    <property type="entry name" value="REVERSE TRANSCRIPTASE DOMAIN-CONTAINING PROTEIN"/>
    <property type="match status" value="1"/>
</dbReference>
<dbReference type="EMBL" id="JAUNZN010000044">
    <property type="protein sequence ID" value="KAK4806222.1"/>
    <property type="molecule type" value="Genomic_DNA"/>
</dbReference>
<dbReference type="AlphaFoldDB" id="A0AAN7RJ88"/>
<evidence type="ECO:0000313" key="3">
    <source>
        <dbReference type="Proteomes" id="UP001333110"/>
    </source>
</evidence>
<comment type="caution">
    <text evidence="2">The sequence shown here is derived from an EMBL/GenBank/DDBJ whole genome shotgun (WGS) entry which is preliminary data.</text>
</comment>
<gene>
    <name evidence="2" type="ORF">QYF61_001145</name>
</gene>
<protein>
    <recommendedName>
        <fullName evidence="1">Reverse transcriptase domain-containing protein</fullName>
    </recommendedName>
</protein>
<reference evidence="2 3" key="1">
    <citation type="journal article" date="2023" name="J. Hered.">
        <title>Chromosome-level genome of the wood stork (Mycteria americana) provides insight into avian chromosome evolution.</title>
        <authorList>
            <person name="Flamio R. Jr."/>
            <person name="Ramstad K.M."/>
        </authorList>
    </citation>
    <scope>NUCLEOTIDE SEQUENCE [LARGE SCALE GENOMIC DNA]</scope>
    <source>
        <strain evidence="2">JAX WOST 10</strain>
    </source>
</reference>
<dbReference type="Pfam" id="PF00078">
    <property type="entry name" value="RVT_1"/>
    <property type="match status" value="1"/>
</dbReference>
<evidence type="ECO:0000313" key="2">
    <source>
        <dbReference type="EMBL" id="KAK4806222.1"/>
    </source>
</evidence>
<organism evidence="2 3">
    <name type="scientific">Mycteria americana</name>
    <name type="common">Wood stork</name>
    <dbReference type="NCBI Taxonomy" id="33587"/>
    <lineage>
        <taxon>Eukaryota</taxon>
        <taxon>Metazoa</taxon>
        <taxon>Chordata</taxon>
        <taxon>Craniata</taxon>
        <taxon>Vertebrata</taxon>
        <taxon>Euteleostomi</taxon>
        <taxon>Archelosauria</taxon>
        <taxon>Archosauria</taxon>
        <taxon>Dinosauria</taxon>
        <taxon>Saurischia</taxon>
        <taxon>Theropoda</taxon>
        <taxon>Coelurosauria</taxon>
        <taxon>Aves</taxon>
        <taxon>Neognathae</taxon>
        <taxon>Neoaves</taxon>
        <taxon>Aequornithes</taxon>
        <taxon>Ciconiiformes</taxon>
        <taxon>Ciconiidae</taxon>
        <taxon>Mycteria</taxon>
    </lineage>
</organism>
<proteinExistence type="predicted"/>
<dbReference type="PROSITE" id="PS50878">
    <property type="entry name" value="RT_POL"/>
    <property type="match status" value="1"/>
</dbReference>
<dbReference type="SUPFAM" id="SSF56672">
    <property type="entry name" value="DNA/RNA polymerases"/>
    <property type="match status" value="1"/>
</dbReference>
<dbReference type="InterPro" id="IPR043502">
    <property type="entry name" value="DNA/RNA_pol_sf"/>
</dbReference>
<name>A0AAN7RJ88_MYCAM</name>
<evidence type="ECO:0000259" key="1">
    <source>
        <dbReference type="PROSITE" id="PS50878"/>
    </source>
</evidence>
<accession>A0AAN7RJ88</accession>
<sequence length="232" mass="26257">MADIVAKPLSIIFEKSWTSGDIHDDWKTANVTLIYKKVQKEDPSCLGDEVRPIGFTSVPGKIMERVLLETITNQMKRVIGKSQHGFTKGQTNLITFYNKITFSVDMGRAVDTVYLDFSKAFDTVSHSLLGDKVAKYRLDGWSARWIENWLTGCTQRVVINVFFSGWQRLTSWVPQGLILGPMLFNIFINYLDDLIESTLTKFADDTKLGDEVDMSEGTHHLTERPGQAGRVD</sequence>
<feature type="domain" description="Reverse transcriptase" evidence="1">
    <location>
        <begin position="15"/>
        <end position="232"/>
    </location>
</feature>
<keyword evidence="3" id="KW-1185">Reference proteome</keyword>